<feature type="compositionally biased region" description="Polar residues" evidence="1">
    <location>
        <begin position="498"/>
        <end position="507"/>
    </location>
</feature>
<sequence length="608" mass="64323">MSQLQTVLRRSVAHLDPSDHDGRERMFTSAREAMIRLLWSYDPPLTPKEIDSKIEEFDSVVSAILEEVPDSEAESAVSDGDANAISSLITPEPEADEALEPEVGDAAEPAPFSASIALPPREPIRKLPRFQPLSQIGSPTPGKPDTNKIPDTIQTRDGIAPPAVPDANAAAIAALAAFDSTVGSERSTATAAGPVAARSAVHIGGEARSTPRADEDDFDTDATDPDAADPYEGSADTLDDLLFDVRDDELSPEDPAPDEDDAVEEDETVEEDLDDDASQYPDEEATPDDGLADDDLDADRDEPDRLSAEDVLRYHRERFDDRVVVAVADDGNDDRTDEPVDEDRLDLDEEEPRRGLGERLREMSEAISGRMIAILAGVVLLLGVGGGGAVYLFSRSPTPASTASPAETSEPVSTRPTDIAGMIEAAPETPVPAPAAQPGSTPAEPRAATPAPAPEAAAGALALETLNLFDGRDPSVFQSAPANPVRFEGDTQGGFARVSSSTNSTGSRITVGRGVYERLAGRTIRLVVVARGAKTNPASTLRFAFQNGRSLSPWHDGALGPDYAPLSSVWTVPKERGGPETDAVLIEPGIPGDGTAVDIKSVRIEVLK</sequence>
<feature type="compositionally biased region" description="Acidic residues" evidence="1">
    <location>
        <begin position="250"/>
        <end position="301"/>
    </location>
</feature>
<feature type="region of interest" description="Disordered" evidence="1">
    <location>
        <begin position="180"/>
        <end position="309"/>
    </location>
</feature>
<keyword evidence="4" id="KW-1185">Reference proteome</keyword>
<evidence type="ECO:0000256" key="2">
    <source>
        <dbReference type="SAM" id="Phobius"/>
    </source>
</evidence>
<name>A0ABW0PYT2_9HYPH</name>
<dbReference type="Proteomes" id="UP001596150">
    <property type="component" value="Unassembled WGS sequence"/>
</dbReference>
<feature type="region of interest" description="Disordered" evidence="1">
    <location>
        <begin position="329"/>
        <end position="356"/>
    </location>
</feature>
<keyword evidence="2" id="KW-0812">Transmembrane</keyword>
<keyword evidence="2" id="KW-1133">Transmembrane helix</keyword>
<evidence type="ECO:0000313" key="4">
    <source>
        <dbReference type="Proteomes" id="UP001596150"/>
    </source>
</evidence>
<feature type="region of interest" description="Disordered" evidence="1">
    <location>
        <begin position="130"/>
        <end position="162"/>
    </location>
</feature>
<feature type="compositionally biased region" description="Acidic residues" evidence="1">
    <location>
        <begin position="339"/>
        <end position="350"/>
    </location>
</feature>
<feature type="region of interest" description="Disordered" evidence="1">
    <location>
        <begin position="488"/>
        <end position="507"/>
    </location>
</feature>
<accession>A0ABW0PYT2</accession>
<reference evidence="4" key="1">
    <citation type="journal article" date="2019" name="Int. J. Syst. Evol. Microbiol.">
        <title>The Global Catalogue of Microorganisms (GCM) 10K type strain sequencing project: providing services to taxonomists for standard genome sequencing and annotation.</title>
        <authorList>
            <consortium name="The Broad Institute Genomics Platform"/>
            <consortium name="The Broad Institute Genome Sequencing Center for Infectious Disease"/>
            <person name="Wu L."/>
            <person name="Ma J."/>
        </authorList>
    </citation>
    <scope>NUCLEOTIDE SEQUENCE [LARGE SCALE GENOMIC DNA]</scope>
    <source>
        <strain evidence="4">KACC 12633</strain>
    </source>
</reference>
<dbReference type="RefSeq" id="WP_266345185.1">
    <property type="nucleotide sequence ID" value="NZ_JAPKNH010000007.1"/>
</dbReference>
<feature type="region of interest" description="Disordered" evidence="1">
    <location>
        <begin position="429"/>
        <end position="454"/>
    </location>
</feature>
<feature type="compositionally biased region" description="Polar residues" evidence="1">
    <location>
        <begin position="181"/>
        <end position="190"/>
    </location>
</feature>
<feature type="transmembrane region" description="Helical" evidence="2">
    <location>
        <begin position="371"/>
        <end position="393"/>
    </location>
</feature>
<gene>
    <name evidence="3" type="ORF">ACFPP9_18580</name>
</gene>
<proteinExistence type="predicted"/>
<dbReference type="EMBL" id="JBHSML010000012">
    <property type="protein sequence ID" value="MFC5517791.1"/>
    <property type="molecule type" value="Genomic_DNA"/>
</dbReference>
<feature type="compositionally biased region" description="Acidic residues" evidence="1">
    <location>
        <begin position="214"/>
        <end position="229"/>
    </location>
</feature>
<evidence type="ECO:0000256" key="1">
    <source>
        <dbReference type="SAM" id="MobiDB-lite"/>
    </source>
</evidence>
<evidence type="ECO:0000313" key="3">
    <source>
        <dbReference type="EMBL" id="MFC5517791.1"/>
    </source>
</evidence>
<organism evidence="3 4">
    <name type="scientific">Kaistia terrae</name>
    <dbReference type="NCBI Taxonomy" id="537017"/>
    <lineage>
        <taxon>Bacteria</taxon>
        <taxon>Pseudomonadati</taxon>
        <taxon>Pseudomonadota</taxon>
        <taxon>Alphaproteobacteria</taxon>
        <taxon>Hyphomicrobiales</taxon>
        <taxon>Kaistiaceae</taxon>
        <taxon>Kaistia</taxon>
    </lineage>
</organism>
<protein>
    <submittedName>
        <fullName evidence="3">Uncharacterized protein</fullName>
    </submittedName>
</protein>
<comment type="caution">
    <text evidence="3">The sequence shown here is derived from an EMBL/GenBank/DDBJ whole genome shotgun (WGS) entry which is preliminary data.</text>
</comment>
<keyword evidence="2" id="KW-0472">Membrane</keyword>
<feature type="compositionally biased region" description="Low complexity" evidence="1">
    <location>
        <begin position="436"/>
        <end position="454"/>
    </location>
</feature>